<dbReference type="Proteomes" id="UP000697995">
    <property type="component" value="Unassembled WGS sequence"/>
</dbReference>
<feature type="transmembrane region" description="Helical" evidence="2">
    <location>
        <begin position="255"/>
        <end position="274"/>
    </location>
</feature>
<proteinExistence type="predicted"/>
<sequence>MPDDTGRRPARPTLPSQAELTMLRYFLSVLEVRLRMVPAEPRDPMLLYEIRQRIEGFFPPEPDGPLAFPSLDQAWTEAYRLERLLALLLPDDQLRGELTRRVDQAAAERVPGATRLRAAHEALFAPPATVVATADAAMPLPAPPSPASSSRPGVPEQAADPVLQPQPAPATASPATASPGIASAEPASAAAAQARNLLVATLEDTHWTLQRKFLARPMHRAATKRVMRYGMFAFALFLLPYALPRLGQQMESLALWTPLTAGFFGAMFSRLQYLQSNWNRLSLGALEDAQSTESILARSAAGMAGALILLFLLQSGLLGGTLFPTLAWDRPLQTVPPEKDLALLVVWSFVAGFSERLVPSILRQTEAKLSTPTAAGR</sequence>
<evidence type="ECO:0000256" key="1">
    <source>
        <dbReference type="SAM" id="MobiDB-lite"/>
    </source>
</evidence>
<evidence type="ECO:0000313" key="3">
    <source>
        <dbReference type="EMBL" id="MBK1657995.1"/>
    </source>
</evidence>
<feature type="transmembrane region" description="Helical" evidence="2">
    <location>
        <begin position="295"/>
        <end position="321"/>
    </location>
</feature>
<evidence type="ECO:0000313" key="4">
    <source>
        <dbReference type="Proteomes" id="UP000697995"/>
    </source>
</evidence>
<comment type="caution">
    <text evidence="3">The sequence shown here is derived from an EMBL/GenBank/DDBJ whole genome shotgun (WGS) entry which is preliminary data.</text>
</comment>
<keyword evidence="2" id="KW-0472">Membrane</keyword>
<feature type="compositionally biased region" description="Low complexity" evidence="1">
    <location>
        <begin position="169"/>
        <end position="186"/>
    </location>
</feature>
<dbReference type="EMBL" id="NRSG01000035">
    <property type="protein sequence ID" value="MBK1657995.1"/>
    <property type="molecule type" value="Genomic_DNA"/>
</dbReference>
<evidence type="ECO:0000256" key="2">
    <source>
        <dbReference type="SAM" id="Phobius"/>
    </source>
</evidence>
<keyword evidence="4" id="KW-1185">Reference proteome</keyword>
<keyword evidence="2" id="KW-0812">Transmembrane</keyword>
<keyword evidence="2" id="KW-1133">Transmembrane helix</keyword>
<feature type="transmembrane region" description="Helical" evidence="2">
    <location>
        <begin position="226"/>
        <end position="243"/>
    </location>
</feature>
<name>A0ABS1CUJ5_9PROT</name>
<gene>
    <name evidence="3" type="ORF">CKO45_07100</name>
</gene>
<organism evidence="3 4">
    <name type="scientific">Paracraurococcus ruber</name>
    <dbReference type="NCBI Taxonomy" id="77675"/>
    <lineage>
        <taxon>Bacteria</taxon>
        <taxon>Pseudomonadati</taxon>
        <taxon>Pseudomonadota</taxon>
        <taxon>Alphaproteobacteria</taxon>
        <taxon>Acetobacterales</taxon>
        <taxon>Roseomonadaceae</taxon>
        <taxon>Paracraurococcus</taxon>
    </lineage>
</organism>
<dbReference type="RefSeq" id="WP_133217928.1">
    <property type="nucleotide sequence ID" value="NZ_NRSG01000035.1"/>
</dbReference>
<reference evidence="3 4" key="1">
    <citation type="journal article" date="2020" name="Microorganisms">
        <title>Osmotic Adaptation and Compatible Solute Biosynthesis of Phototrophic Bacteria as Revealed from Genome Analyses.</title>
        <authorList>
            <person name="Imhoff J.F."/>
            <person name="Rahn T."/>
            <person name="Kunzel S."/>
            <person name="Keller A."/>
            <person name="Neulinger S.C."/>
        </authorList>
    </citation>
    <scope>NUCLEOTIDE SEQUENCE [LARGE SCALE GENOMIC DNA]</scope>
    <source>
        <strain evidence="3 4">DSM 15382</strain>
    </source>
</reference>
<accession>A0ABS1CUJ5</accession>
<feature type="region of interest" description="Disordered" evidence="1">
    <location>
        <begin position="137"/>
        <end position="186"/>
    </location>
</feature>
<protein>
    <submittedName>
        <fullName evidence="3">Uncharacterized protein</fullName>
    </submittedName>
</protein>